<dbReference type="KEGG" id="ote:Oter_0510"/>
<dbReference type="PROSITE" id="PS50977">
    <property type="entry name" value="HTH_TETR_2"/>
    <property type="match status" value="1"/>
</dbReference>
<dbReference type="eggNOG" id="COG1309">
    <property type="taxonomic scope" value="Bacteria"/>
</dbReference>
<dbReference type="InterPro" id="IPR001647">
    <property type="entry name" value="HTH_TetR"/>
</dbReference>
<dbReference type="Gene3D" id="1.10.10.60">
    <property type="entry name" value="Homeodomain-like"/>
    <property type="match status" value="1"/>
</dbReference>
<evidence type="ECO:0000313" key="8">
    <source>
        <dbReference type="Proteomes" id="UP000007013"/>
    </source>
</evidence>
<keyword evidence="8" id="KW-1185">Reference proteome</keyword>
<dbReference type="RefSeq" id="WP_012373338.1">
    <property type="nucleotide sequence ID" value="NC_010571.1"/>
</dbReference>
<feature type="domain" description="HTH tetR-type" evidence="6">
    <location>
        <begin position="20"/>
        <end position="80"/>
    </location>
</feature>
<evidence type="ECO:0000256" key="5">
    <source>
        <dbReference type="SAM" id="MobiDB-lite"/>
    </source>
</evidence>
<protein>
    <submittedName>
        <fullName evidence="7">Transcriptional regulator, TetR family</fullName>
    </submittedName>
</protein>
<dbReference type="SUPFAM" id="SSF48498">
    <property type="entry name" value="Tetracyclin repressor-like, C-terminal domain"/>
    <property type="match status" value="1"/>
</dbReference>
<dbReference type="PRINTS" id="PR00455">
    <property type="entry name" value="HTHTETR"/>
</dbReference>
<dbReference type="SUPFAM" id="SSF46689">
    <property type="entry name" value="Homeodomain-like"/>
    <property type="match status" value="1"/>
</dbReference>
<evidence type="ECO:0000259" key="6">
    <source>
        <dbReference type="PROSITE" id="PS50977"/>
    </source>
</evidence>
<evidence type="ECO:0000256" key="3">
    <source>
        <dbReference type="ARBA" id="ARBA00023163"/>
    </source>
</evidence>
<dbReference type="AlphaFoldDB" id="B1ZRV7"/>
<dbReference type="Gene3D" id="1.10.357.10">
    <property type="entry name" value="Tetracycline Repressor, domain 2"/>
    <property type="match status" value="1"/>
</dbReference>
<evidence type="ECO:0000313" key="7">
    <source>
        <dbReference type="EMBL" id="ACB73800.1"/>
    </source>
</evidence>
<keyword evidence="2 4" id="KW-0238">DNA-binding</keyword>
<name>B1ZRV7_OPITP</name>
<evidence type="ECO:0000256" key="2">
    <source>
        <dbReference type="ARBA" id="ARBA00023125"/>
    </source>
</evidence>
<dbReference type="Proteomes" id="UP000007013">
    <property type="component" value="Chromosome"/>
</dbReference>
<keyword evidence="1" id="KW-0805">Transcription regulation</keyword>
<gene>
    <name evidence="7" type="ordered locus">Oter_0510</name>
</gene>
<dbReference type="InterPro" id="IPR050109">
    <property type="entry name" value="HTH-type_TetR-like_transc_reg"/>
</dbReference>
<dbReference type="InterPro" id="IPR036271">
    <property type="entry name" value="Tet_transcr_reg_TetR-rel_C_sf"/>
</dbReference>
<evidence type="ECO:0000256" key="1">
    <source>
        <dbReference type="ARBA" id="ARBA00023015"/>
    </source>
</evidence>
<dbReference type="GO" id="GO:0000976">
    <property type="term" value="F:transcription cis-regulatory region binding"/>
    <property type="evidence" value="ECO:0007669"/>
    <property type="project" value="TreeGrafter"/>
</dbReference>
<dbReference type="Pfam" id="PF00440">
    <property type="entry name" value="TetR_N"/>
    <property type="match status" value="1"/>
</dbReference>
<accession>B1ZRV7</accession>
<dbReference type="InterPro" id="IPR009057">
    <property type="entry name" value="Homeodomain-like_sf"/>
</dbReference>
<evidence type="ECO:0000256" key="4">
    <source>
        <dbReference type="PROSITE-ProRule" id="PRU00335"/>
    </source>
</evidence>
<feature type="region of interest" description="Disordered" evidence="5">
    <location>
        <begin position="1"/>
        <end position="22"/>
    </location>
</feature>
<organism evidence="7 8">
    <name type="scientific">Opitutus terrae (strain DSM 11246 / JCM 15787 / PB90-1)</name>
    <dbReference type="NCBI Taxonomy" id="452637"/>
    <lineage>
        <taxon>Bacteria</taxon>
        <taxon>Pseudomonadati</taxon>
        <taxon>Verrucomicrobiota</taxon>
        <taxon>Opitutia</taxon>
        <taxon>Opitutales</taxon>
        <taxon>Opitutaceae</taxon>
        <taxon>Opitutus</taxon>
    </lineage>
</organism>
<dbReference type="GO" id="GO:0003700">
    <property type="term" value="F:DNA-binding transcription factor activity"/>
    <property type="evidence" value="ECO:0007669"/>
    <property type="project" value="TreeGrafter"/>
</dbReference>
<dbReference type="PANTHER" id="PTHR30055:SF234">
    <property type="entry name" value="HTH-TYPE TRANSCRIPTIONAL REGULATOR BETI"/>
    <property type="match status" value="1"/>
</dbReference>
<proteinExistence type="predicted"/>
<dbReference type="STRING" id="452637.Oter_0510"/>
<feature type="compositionally biased region" description="Basic and acidic residues" evidence="5">
    <location>
        <begin position="13"/>
        <end position="22"/>
    </location>
</feature>
<dbReference type="PANTHER" id="PTHR30055">
    <property type="entry name" value="HTH-TYPE TRANSCRIPTIONAL REGULATOR RUTR"/>
    <property type="match status" value="1"/>
</dbReference>
<feature type="DNA-binding region" description="H-T-H motif" evidence="4">
    <location>
        <begin position="43"/>
        <end position="62"/>
    </location>
</feature>
<dbReference type="HOGENOM" id="CLU_069356_12_1_0"/>
<sequence>MTHPAAKKSPLQSRRDEEKEERRQQILDAAERVIRKRGWEATNFGEIAKTARLSRSLVYFYFPTRDDVFHAVCERGMEDLERRFRKAVDENPRGLDQLMAIGRAYHEFSEKEQLYFELLTVFQAREFVPDGQRPPEEQAHDHGWNCLKIVAESLARGLKDRSVRKSIGDPGASAVAIWAFTHGLIQIASQKEGMLQQYFGLSAQQALEHGFALLRTSLGTEK</sequence>
<reference evidence="7 8" key="1">
    <citation type="journal article" date="2011" name="J. Bacteriol.">
        <title>Genome sequence of the verrucomicrobium Opitutus terrae PB90-1, an abundant inhabitant of rice paddy soil ecosystems.</title>
        <authorList>
            <person name="van Passel M.W."/>
            <person name="Kant R."/>
            <person name="Palva A."/>
            <person name="Copeland A."/>
            <person name="Lucas S."/>
            <person name="Lapidus A."/>
            <person name="Glavina del Rio T."/>
            <person name="Pitluck S."/>
            <person name="Goltsman E."/>
            <person name="Clum A."/>
            <person name="Sun H."/>
            <person name="Schmutz J."/>
            <person name="Larimer F.W."/>
            <person name="Land M.L."/>
            <person name="Hauser L."/>
            <person name="Kyrpides N."/>
            <person name="Mikhailova N."/>
            <person name="Richardson P.P."/>
            <person name="Janssen P.H."/>
            <person name="de Vos W.M."/>
            <person name="Smidt H."/>
        </authorList>
    </citation>
    <scope>NUCLEOTIDE SEQUENCE [LARGE SCALE GENOMIC DNA]</scope>
    <source>
        <strain evidence="8">DSM 11246 / JCM 15787 / PB90-1</strain>
    </source>
</reference>
<dbReference type="EMBL" id="CP001032">
    <property type="protein sequence ID" value="ACB73800.1"/>
    <property type="molecule type" value="Genomic_DNA"/>
</dbReference>
<dbReference type="OrthoDB" id="9806334at2"/>
<keyword evidence="3" id="KW-0804">Transcription</keyword>